<comment type="similarity">
    <text evidence="1">Belongs to the glycosyl hydrolase 1 family.</text>
</comment>
<proteinExistence type="inferred from homology"/>
<protein>
    <submittedName>
        <fullName evidence="2">Glycoside hydrolase superfamily</fullName>
    </submittedName>
</protein>
<dbReference type="AlphaFoldDB" id="A0AA39UMS1"/>
<dbReference type="GO" id="GO:0005975">
    <property type="term" value="P:carbohydrate metabolic process"/>
    <property type="evidence" value="ECO:0007669"/>
    <property type="project" value="InterPro"/>
</dbReference>
<dbReference type="Gene3D" id="3.20.20.80">
    <property type="entry name" value="Glycosidases"/>
    <property type="match status" value="1"/>
</dbReference>
<dbReference type="Pfam" id="PF00232">
    <property type="entry name" value="Glyco_hydro_1"/>
    <property type="match status" value="1"/>
</dbReference>
<accession>A0AA39UMS1</accession>
<dbReference type="Proteomes" id="UP001175228">
    <property type="component" value="Unassembled WGS sequence"/>
</dbReference>
<dbReference type="EMBL" id="JAUEPU010000017">
    <property type="protein sequence ID" value="KAK0495777.1"/>
    <property type="molecule type" value="Genomic_DNA"/>
</dbReference>
<organism evidence="2 3">
    <name type="scientific">Armillaria luteobubalina</name>
    <dbReference type="NCBI Taxonomy" id="153913"/>
    <lineage>
        <taxon>Eukaryota</taxon>
        <taxon>Fungi</taxon>
        <taxon>Dikarya</taxon>
        <taxon>Basidiomycota</taxon>
        <taxon>Agaricomycotina</taxon>
        <taxon>Agaricomycetes</taxon>
        <taxon>Agaricomycetidae</taxon>
        <taxon>Agaricales</taxon>
        <taxon>Marasmiineae</taxon>
        <taxon>Physalacriaceae</taxon>
        <taxon>Armillaria</taxon>
    </lineage>
</organism>
<evidence type="ECO:0000313" key="3">
    <source>
        <dbReference type="Proteomes" id="UP001175228"/>
    </source>
</evidence>
<dbReference type="PANTHER" id="PTHR10353">
    <property type="entry name" value="GLYCOSYL HYDROLASE"/>
    <property type="match status" value="1"/>
</dbReference>
<evidence type="ECO:0000256" key="1">
    <source>
        <dbReference type="RuleBase" id="RU003690"/>
    </source>
</evidence>
<keyword evidence="3" id="KW-1185">Reference proteome</keyword>
<reference evidence="2" key="1">
    <citation type="submission" date="2023-06" db="EMBL/GenBank/DDBJ databases">
        <authorList>
            <consortium name="Lawrence Berkeley National Laboratory"/>
            <person name="Ahrendt S."/>
            <person name="Sahu N."/>
            <person name="Indic B."/>
            <person name="Wong-Bajracharya J."/>
            <person name="Merenyi Z."/>
            <person name="Ke H.-M."/>
            <person name="Monk M."/>
            <person name="Kocsube S."/>
            <person name="Drula E."/>
            <person name="Lipzen A."/>
            <person name="Balint B."/>
            <person name="Henrissat B."/>
            <person name="Andreopoulos B."/>
            <person name="Martin F.M."/>
            <person name="Harder C.B."/>
            <person name="Rigling D."/>
            <person name="Ford K.L."/>
            <person name="Foster G.D."/>
            <person name="Pangilinan J."/>
            <person name="Papanicolaou A."/>
            <person name="Barry K."/>
            <person name="LaButti K."/>
            <person name="Viragh M."/>
            <person name="Koriabine M."/>
            <person name="Yan M."/>
            <person name="Riley R."/>
            <person name="Champramary S."/>
            <person name="Plett K.L."/>
            <person name="Tsai I.J."/>
            <person name="Slot J."/>
            <person name="Sipos G."/>
            <person name="Plett J."/>
            <person name="Nagy L.G."/>
            <person name="Grigoriev I.V."/>
        </authorList>
    </citation>
    <scope>NUCLEOTIDE SEQUENCE</scope>
    <source>
        <strain evidence="2">HWK02</strain>
    </source>
</reference>
<dbReference type="PANTHER" id="PTHR10353:SF53">
    <property type="entry name" value="BETA-1,4-GLUCOSIDASE (EUROFUNG)"/>
    <property type="match status" value="1"/>
</dbReference>
<keyword evidence="2" id="KW-0378">Hydrolase</keyword>
<dbReference type="InterPro" id="IPR001360">
    <property type="entry name" value="Glyco_hydro_1"/>
</dbReference>
<evidence type="ECO:0000313" key="2">
    <source>
        <dbReference type="EMBL" id="KAK0495777.1"/>
    </source>
</evidence>
<sequence length="265" mass="28813">MDFGEVLAESTVPPATSIPNTTTSLSNSAVSAILTTATSFPPVGSIPWDYSSGGLERLWDVVGPVVPPLFTTTRVPTASITLPSSPLPLYPAFYALALKDVLPDLKFSKDFVFGVDTAAYQVEGATKNEGKGPTMWDWASRQPNAITDNTTADVVDLQYFLYKEDIICSVALGVKAHSFSISWARIYPFGVADSPLNPAGIAHYSDVIDYHLAYGIEPVVTLFHWDVPLALQSFYGGFTSPNIVDDFVIYAKTIFQAYNGHVKTW</sequence>
<name>A0AA39UMS1_9AGAR</name>
<dbReference type="SUPFAM" id="SSF51445">
    <property type="entry name" value="(Trans)glycosidases"/>
    <property type="match status" value="1"/>
</dbReference>
<gene>
    <name evidence="2" type="ORF">EDD18DRAFT_1354283</name>
</gene>
<comment type="caution">
    <text evidence="2">The sequence shown here is derived from an EMBL/GenBank/DDBJ whole genome shotgun (WGS) entry which is preliminary data.</text>
</comment>
<dbReference type="InterPro" id="IPR017853">
    <property type="entry name" value="GH"/>
</dbReference>
<dbReference type="GO" id="GO:0008422">
    <property type="term" value="F:beta-glucosidase activity"/>
    <property type="evidence" value="ECO:0007669"/>
    <property type="project" value="TreeGrafter"/>
</dbReference>